<evidence type="ECO:0000256" key="1">
    <source>
        <dbReference type="ARBA" id="ARBA00004496"/>
    </source>
</evidence>
<dbReference type="PANTHER" id="PTHR33164">
    <property type="entry name" value="TRANSCRIPTIONAL REGULATOR, MARR FAMILY"/>
    <property type="match status" value="1"/>
</dbReference>
<dbReference type="FunFam" id="1.10.10.10:FF:000163">
    <property type="entry name" value="MarR family transcriptional regulator"/>
    <property type="match status" value="1"/>
</dbReference>
<dbReference type="Pfam" id="PF22381">
    <property type="entry name" value="Staph_reg_Sar_Rot"/>
    <property type="match status" value="1"/>
</dbReference>
<dbReference type="Gene3D" id="1.10.10.10">
    <property type="entry name" value="Winged helix-like DNA-binding domain superfamily/Winged helix DNA-binding domain"/>
    <property type="match status" value="1"/>
</dbReference>
<dbReference type="OrthoDB" id="9806864at2"/>
<dbReference type="Proteomes" id="UP000295674">
    <property type="component" value="Unassembled WGS sequence"/>
</dbReference>
<dbReference type="InterPro" id="IPR000835">
    <property type="entry name" value="HTH_MarR-typ"/>
</dbReference>
<dbReference type="PROSITE" id="PS50995">
    <property type="entry name" value="HTH_MARR_2"/>
    <property type="match status" value="1"/>
</dbReference>
<dbReference type="SUPFAM" id="SSF46785">
    <property type="entry name" value="Winged helix' DNA-binding domain"/>
    <property type="match status" value="1"/>
</dbReference>
<proteinExistence type="predicted"/>
<dbReference type="InterPro" id="IPR036388">
    <property type="entry name" value="WH-like_DNA-bd_sf"/>
</dbReference>
<dbReference type="GO" id="GO:0003677">
    <property type="term" value="F:DNA binding"/>
    <property type="evidence" value="ECO:0007669"/>
    <property type="project" value="UniProtKB-KW"/>
</dbReference>
<dbReference type="GO" id="GO:0003700">
    <property type="term" value="F:DNA-binding transcription factor activity"/>
    <property type="evidence" value="ECO:0007669"/>
    <property type="project" value="InterPro"/>
</dbReference>
<keyword evidence="5" id="KW-0804">Transcription</keyword>
<evidence type="ECO:0000313" key="7">
    <source>
        <dbReference type="EMBL" id="TDD09891.1"/>
    </source>
</evidence>
<dbReference type="GO" id="GO:0006950">
    <property type="term" value="P:response to stress"/>
    <property type="evidence" value="ECO:0007669"/>
    <property type="project" value="TreeGrafter"/>
</dbReference>
<dbReference type="GO" id="GO:0005737">
    <property type="term" value="C:cytoplasm"/>
    <property type="evidence" value="ECO:0007669"/>
    <property type="project" value="UniProtKB-SubCell"/>
</dbReference>
<evidence type="ECO:0000256" key="3">
    <source>
        <dbReference type="ARBA" id="ARBA00023015"/>
    </source>
</evidence>
<evidence type="ECO:0000313" key="8">
    <source>
        <dbReference type="Proteomes" id="UP000295674"/>
    </source>
</evidence>
<name>A0A4R4VWU6_9PSEU</name>
<dbReference type="SMART" id="SM00347">
    <property type="entry name" value="HTH_MARR"/>
    <property type="match status" value="1"/>
</dbReference>
<dbReference type="EMBL" id="SMKS01000003">
    <property type="protein sequence ID" value="TDD09891.1"/>
    <property type="molecule type" value="Genomic_DNA"/>
</dbReference>
<organism evidence="7 8">
    <name type="scientific">Saccharopolyspora terrae</name>
    <dbReference type="NCBI Taxonomy" id="2530384"/>
    <lineage>
        <taxon>Bacteria</taxon>
        <taxon>Bacillati</taxon>
        <taxon>Actinomycetota</taxon>
        <taxon>Actinomycetes</taxon>
        <taxon>Pseudonocardiales</taxon>
        <taxon>Pseudonocardiaceae</taxon>
        <taxon>Saccharopolyspora</taxon>
    </lineage>
</organism>
<reference evidence="7 8" key="1">
    <citation type="submission" date="2019-03" db="EMBL/GenBank/DDBJ databases">
        <title>Draft genome sequences of novel Actinobacteria.</title>
        <authorList>
            <person name="Sahin N."/>
            <person name="Ay H."/>
            <person name="Saygin H."/>
        </authorList>
    </citation>
    <scope>NUCLEOTIDE SEQUENCE [LARGE SCALE GENOMIC DNA]</scope>
    <source>
        <strain evidence="7 8">16K309</strain>
    </source>
</reference>
<keyword evidence="8" id="KW-1185">Reference proteome</keyword>
<dbReference type="PRINTS" id="PR00598">
    <property type="entry name" value="HTHMARR"/>
</dbReference>
<evidence type="ECO:0000256" key="2">
    <source>
        <dbReference type="ARBA" id="ARBA00022490"/>
    </source>
</evidence>
<comment type="caution">
    <text evidence="7">The sequence shown here is derived from an EMBL/GenBank/DDBJ whole genome shotgun (WGS) entry which is preliminary data.</text>
</comment>
<protein>
    <submittedName>
        <fullName evidence="7">MarR family transcriptional regulator</fullName>
    </submittedName>
</protein>
<keyword evidence="2" id="KW-0963">Cytoplasm</keyword>
<evidence type="ECO:0000259" key="6">
    <source>
        <dbReference type="PROSITE" id="PS50995"/>
    </source>
</evidence>
<accession>A0A4R4VWU6</accession>
<sequence>MCTTELCATILLVTTESGSTLDRLLCFALHSASRAFTNLYRPFLDEVGLTYPQYLVMLVLWERESLTVKELGGLLRLDSGTLSPLLKRLQTRGLLVRSRSEADERSVRVEVTDEGRALWQQARDIPQRMVSATGMDLGEVEQLRSTLENLTTTLNDAARRVTENRETKR</sequence>
<dbReference type="InterPro" id="IPR055166">
    <property type="entry name" value="Transc_reg_Sar_Rot_HTH"/>
</dbReference>
<gene>
    <name evidence="7" type="ORF">E1181_03540</name>
</gene>
<keyword evidence="4" id="KW-0238">DNA-binding</keyword>
<feature type="domain" description="HTH marR-type" evidence="6">
    <location>
        <begin position="22"/>
        <end position="152"/>
    </location>
</feature>
<dbReference type="PANTHER" id="PTHR33164:SF5">
    <property type="entry name" value="ORGANIC HYDROPEROXIDE RESISTANCE TRANSCRIPTIONAL REGULATOR"/>
    <property type="match status" value="1"/>
</dbReference>
<evidence type="ECO:0000256" key="5">
    <source>
        <dbReference type="ARBA" id="ARBA00023163"/>
    </source>
</evidence>
<dbReference type="AlphaFoldDB" id="A0A4R4VWU6"/>
<comment type="subcellular location">
    <subcellularLocation>
        <location evidence="1">Cytoplasm</location>
    </subcellularLocation>
</comment>
<keyword evidence="3" id="KW-0805">Transcription regulation</keyword>
<dbReference type="InterPro" id="IPR039422">
    <property type="entry name" value="MarR/SlyA-like"/>
</dbReference>
<evidence type="ECO:0000256" key="4">
    <source>
        <dbReference type="ARBA" id="ARBA00023125"/>
    </source>
</evidence>
<dbReference type="InterPro" id="IPR036390">
    <property type="entry name" value="WH_DNA-bd_sf"/>
</dbReference>